<evidence type="ECO:0000313" key="1">
    <source>
        <dbReference type="EMBL" id="SMH64417.1"/>
    </source>
</evidence>
<evidence type="ECO:0008006" key="3">
    <source>
        <dbReference type="Google" id="ProtNLM"/>
    </source>
</evidence>
<protein>
    <recommendedName>
        <fullName evidence="3">Transposase</fullName>
    </recommendedName>
</protein>
<keyword evidence="2" id="KW-1185">Reference proteome</keyword>
<proteinExistence type="predicted"/>
<sequence length="43" mass="5041">MRDARSLVRIILIMLNDLWTKLKNQLFKKAYPSHRKLTNAATA</sequence>
<reference evidence="1 2" key="1">
    <citation type="submission" date="2017-03" db="EMBL/GenBank/DDBJ databases">
        <authorList>
            <person name="Regsiter A."/>
            <person name="William W."/>
        </authorList>
    </citation>
    <scope>NUCLEOTIDE SEQUENCE [LARGE SCALE GENOMIC DNA]</scope>
    <source>
        <strain evidence="1">PRJEB5721</strain>
    </source>
</reference>
<dbReference type="Proteomes" id="UP000193925">
    <property type="component" value="Chromosome AFERRI"/>
</dbReference>
<accession>A0ABY1MNH4</accession>
<evidence type="ECO:0000313" key="2">
    <source>
        <dbReference type="Proteomes" id="UP000193925"/>
    </source>
</evidence>
<dbReference type="EMBL" id="LT841305">
    <property type="protein sequence ID" value="SMH64417.1"/>
    <property type="molecule type" value="Genomic_DNA"/>
</dbReference>
<organism evidence="1 2">
    <name type="scientific">Acidithiobacillus ferrivorans</name>
    <dbReference type="NCBI Taxonomy" id="160808"/>
    <lineage>
        <taxon>Bacteria</taxon>
        <taxon>Pseudomonadati</taxon>
        <taxon>Pseudomonadota</taxon>
        <taxon>Acidithiobacillia</taxon>
        <taxon>Acidithiobacillales</taxon>
        <taxon>Acidithiobacillaceae</taxon>
        <taxon>Acidithiobacillus</taxon>
    </lineage>
</organism>
<gene>
    <name evidence="1" type="ORF">AFERRI_10450</name>
</gene>
<name>A0ABY1MNH4_9PROT</name>